<dbReference type="InterPro" id="IPR000326">
    <property type="entry name" value="PAP2/HPO"/>
</dbReference>
<keyword evidence="4" id="KW-1133">Transmembrane helix</keyword>
<keyword evidence="4" id="KW-0472">Membrane</keyword>
<evidence type="ECO:0000313" key="6">
    <source>
        <dbReference type="EMBL" id="MBW8185080.1"/>
    </source>
</evidence>
<proteinExistence type="predicted"/>
<evidence type="ECO:0000256" key="3">
    <source>
        <dbReference type="ARBA" id="ARBA00047594"/>
    </source>
</evidence>
<evidence type="ECO:0000256" key="1">
    <source>
        <dbReference type="ARBA" id="ARBA00012374"/>
    </source>
</evidence>
<dbReference type="Pfam" id="PF01569">
    <property type="entry name" value="PAP2"/>
    <property type="match status" value="1"/>
</dbReference>
<feature type="transmembrane region" description="Helical" evidence="4">
    <location>
        <begin position="95"/>
        <end position="113"/>
    </location>
</feature>
<feature type="transmembrane region" description="Helical" evidence="4">
    <location>
        <begin position="167"/>
        <end position="187"/>
    </location>
</feature>
<reference evidence="6 7" key="1">
    <citation type="submission" date="2021-07" db="EMBL/GenBank/DDBJ databases">
        <title>Shewanella sp. nov, isolated from SCS.</title>
        <authorList>
            <person name="Cao W.R."/>
        </authorList>
    </citation>
    <scope>NUCLEOTIDE SEQUENCE [LARGE SCALE GENOMIC DNA]</scope>
    <source>
        <strain evidence="6 7">NR704-98</strain>
    </source>
</reference>
<feature type="transmembrane region" description="Helical" evidence="4">
    <location>
        <begin position="193"/>
        <end position="213"/>
    </location>
</feature>
<protein>
    <recommendedName>
        <fullName evidence="1">undecaprenyl-diphosphate phosphatase</fullName>
        <ecNumber evidence="1">3.6.1.27</ecNumber>
    </recommendedName>
    <alternativeName>
        <fullName evidence="2">Undecaprenyl pyrophosphate phosphatase</fullName>
    </alternativeName>
</protein>
<organism evidence="6 7">
    <name type="scientific">Shewanella nanhaiensis</name>
    <dbReference type="NCBI Taxonomy" id="2864872"/>
    <lineage>
        <taxon>Bacteria</taxon>
        <taxon>Pseudomonadati</taxon>
        <taxon>Pseudomonadota</taxon>
        <taxon>Gammaproteobacteria</taxon>
        <taxon>Alteromonadales</taxon>
        <taxon>Shewanellaceae</taxon>
        <taxon>Shewanella</taxon>
    </lineage>
</organism>
<feature type="transmembrane region" description="Helical" evidence="4">
    <location>
        <begin position="66"/>
        <end position="88"/>
    </location>
</feature>
<name>A0ABS7E6A8_9GAMM</name>
<keyword evidence="4" id="KW-0812">Transmembrane</keyword>
<sequence>MASLLQKLKGRAQGNKIASSLQDNFEGSGFHLLLFAVFVLHILTINEASNLNVFNFINGLSPSVPAWLQASVTDMGNGVTLGAVILCYLVYRPELCCRVVVAAVLSLIMVPLLKQYFDAPRPAVILDYLNIIGEVRHEHSFPSGHAATAFLLAGIIFLSTSKHWLKLLVVATAALVAGSRIMVGAHWPEDVVMGAFVGLLCAYGAVKFVPLIVLSSSVRVQLYLVLFATIVISEFKNGDDFPQYWQVQVIRWSFILLSGLLILRFWLRSFPPKMLKNQVN</sequence>
<dbReference type="Proteomes" id="UP001195963">
    <property type="component" value="Unassembled WGS sequence"/>
</dbReference>
<dbReference type="PANTHER" id="PTHR14969">
    <property type="entry name" value="SPHINGOSINE-1-PHOSPHATE PHOSPHOHYDROLASE"/>
    <property type="match status" value="1"/>
</dbReference>
<gene>
    <name evidence="6" type="ORF">K0625_15575</name>
</gene>
<feature type="transmembrane region" description="Helical" evidence="4">
    <location>
        <begin position="29"/>
        <end position="46"/>
    </location>
</feature>
<evidence type="ECO:0000313" key="7">
    <source>
        <dbReference type="Proteomes" id="UP001195963"/>
    </source>
</evidence>
<comment type="catalytic activity">
    <reaction evidence="3">
        <text>di-trans,octa-cis-undecaprenyl diphosphate + H2O = di-trans,octa-cis-undecaprenyl phosphate + phosphate + H(+)</text>
        <dbReference type="Rhea" id="RHEA:28094"/>
        <dbReference type="ChEBI" id="CHEBI:15377"/>
        <dbReference type="ChEBI" id="CHEBI:15378"/>
        <dbReference type="ChEBI" id="CHEBI:43474"/>
        <dbReference type="ChEBI" id="CHEBI:58405"/>
        <dbReference type="ChEBI" id="CHEBI:60392"/>
        <dbReference type="EC" id="3.6.1.27"/>
    </reaction>
</comment>
<feature type="transmembrane region" description="Helical" evidence="4">
    <location>
        <begin position="220"/>
        <end position="237"/>
    </location>
</feature>
<dbReference type="RefSeq" id="WP_220110530.1">
    <property type="nucleotide sequence ID" value="NZ_JAHZST010000011.1"/>
</dbReference>
<evidence type="ECO:0000259" key="5">
    <source>
        <dbReference type="SMART" id="SM00014"/>
    </source>
</evidence>
<accession>A0ABS7E6A8</accession>
<dbReference type="Gene3D" id="1.20.144.10">
    <property type="entry name" value="Phosphatidic acid phosphatase type 2/haloperoxidase"/>
    <property type="match status" value="1"/>
</dbReference>
<feature type="domain" description="Phosphatidic acid phosphatase type 2/haloperoxidase" evidence="5">
    <location>
        <begin position="95"/>
        <end position="206"/>
    </location>
</feature>
<evidence type="ECO:0000256" key="4">
    <source>
        <dbReference type="SAM" id="Phobius"/>
    </source>
</evidence>
<dbReference type="EC" id="3.6.1.27" evidence="1"/>
<dbReference type="SUPFAM" id="SSF48317">
    <property type="entry name" value="Acid phosphatase/Vanadium-dependent haloperoxidase"/>
    <property type="match status" value="1"/>
</dbReference>
<keyword evidence="7" id="KW-1185">Reference proteome</keyword>
<evidence type="ECO:0000256" key="2">
    <source>
        <dbReference type="ARBA" id="ARBA00032707"/>
    </source>
</evidence>
<comment type="caution">
    <text evidence="6">The sequence shown here is derived from an EMBL/GenBank/DDBJ whole genome shotgun (WGS) entry which is preliminary data.</text>
</comment>
<feature type="transmembrane region" description="Helical" evidence="4">
    <location>
        <begin position="249"/>
        <end position="267"/>
    </location>
</feature>
<dbReference type="SMART" id="SM00014">
    <property type="entry name" value="acidPPc"/>
    <property type="match status" value="1"/>
</dbReference>
<dbReference type="InterPro" id="IPR036938">
    <property type="entry name" value="PAP2/HPO_sf"/>
</dbReference>
<dbReference type="PANTHER" id="PTHR14969:SF13">
    <property type="entry name" value="AT30094P"/>
    <property type="match status" value="1"/>
</dbReference>
<feature type="transmembrane region" description="Helical" evidence="4">
    <location>
        <begin position="143"/>
        <end position="160"/>
    </location>
</feature>
<dbReference type="CDD" id="cd01610">
    <property type="entry name" value="PAP2_like"/>
    <property type="match status" value="1"/>
</dbReference>
<dbReference type="EMBL" id="JAHZST010000011">
    <property type="protein sequence ID" value="MBW8185080.1"/>
    <property type="molecule type" value="Genomic_DNA"/>
</dbReference>